<dbReference type="Proteomes" id="UP000886251">
    <property type="component" value="Unassembled WGS sequence"/>
</dbReference>
<sequence length="163" mass="17987">MSEPHTPIEPEGERRRFFRIDDSVNLGYQVVDPAALPEKLEQLNSGIRDEFLVMSGLAAISQEMAGVMRKLEVSAPEVSRYLKSLDRKVDLLGRAFLFQFSDLSELPARAVNLSAAGMAFFAQEPVEPGAVLELRLLLLPSYTGLLIYADVVACEVEPMEDGS</sequence>
<feature type="non-terminal residue" evidence="2">
    <location>
        <position position="163"/>
    </location>
</feature>
<reference evidence="2" key="1">
    <citation type="journal article" date="2020" name="mSystems">
        <title>Genome- and Community-Level Interaction Insights into Carbon Utilization and Element Cycling Functions of Hydrothermarchaeota in Hydrothermal Sediment.</title>
        <authorList>
            <person name="Zhou Z."/>
            <person name="Liu Y."/>
            <person name="Xu W."/>
            <person name="Pan J."/>
            <person name="Luo Z.H."/>
            <person name="Li M."/>
        </authorList>
    </citation>
    <scope>NUCLEOTIDE SEQUENCE [LARGE SCALE GENOMIC DNA]</scope>
    <source>
        <strain evidence="2">HyVt-443</strain>
    </source>
</reference>
<dbReference type="EMBL" id="DRKP01000055">
    <property type="protein sequence ID" value="HEB95748.1"/>
    <property type="molecule type" value="Genomic_DNA"/>
</dbReference>
<gene>
    <name evidence="2" type="ORF">ENI96_04875</name>
</gene>
<name>A0A831W4Q4_9GAMM</name>
<dbReference type="Pfam" id="PF07238">
    <property type="entry name" value="PilZ"/>
    <property type="match status" value="1"/>
</dbReference>
<evidence type="ECO:0000259" key="1">
    <source>
        <dbReference type="Pfam" id="PF07238"/>
    </source>
</evidence>
<organism evidence="2">
    <name type="scientific">Sedimenticola thiotaurini</name>
    <dbReference type="NCBI Taxonomy" id="1543721"/>
    <lineage>
        <taxon>Bacteria</taxon>
        <taxon>Pseudomonadati</taxon>
        <taxon>Pseudomonadota</taxon>
        <taxon>Gammaproteobacteria</taxon>
        <taxon>Chromatiales</taxon>
        <taxon>Sedimenticolaceae</taxon>
        <taxon>Sedimenticola</taxon>
    </lineage>
</organism>
<dbReference type="InterPro" id="IPR009875">
    <property type="entry name" value="PilZ_domain"/>
</dbReference>
<dbReference type="GO" id="GO:0035438">
    <property type="term" value="F:cyclic-di-GMP binding"/>
    <property type="evidence" value="ECO:0007669"/>
    <property type="project" value="InterPro"/>
</dbReference>
<protein>
    <submittedName>
        <fullName evidence="2">PilZ domain-containing protein</fullName>
    </submittedName>
</protein>
<feature type="domain" description="PilZ" evidence="1">
    <location>
        <begin position="104"/>
        <end position="157"/>
    </location>
</feature>
<accession>A0A831W4Q4</accession>
<evidence type="ECO:0000313" key="2">
    <source>
        <dbReference type="EMBL" id="HEB95748.1"/>
    </source>
</evidence>
<comment type="caution">
    <text evidence="2">The sequence shown here is derived from an EMBL/GenBank/DDBJ whole genome shotgun (WGS) entry which is preliminary data.</text>
</comment>
<dbReference type="AlphaFoldDB" id="A0A831W4Q4"/>
<proteinExistence type="predicted"/>